<evidence type="ECO:0000256" key="2">
    <source>
        <dbReference type="ARBA" id="ARBA00022723"/>
    </source>
</evidence>
<evidence type="ECO:0000313" key="7">
    <source>
        <dbReference type="EMBL" id="KAI8045325.1"/>
    </source>
</evidence>
<dbReference type="OrthoDB" id="7862263at2759"/>
<dbReference type="FunFam" id="2.40.50.140:FF:000041">
    <property type="entry name" value="Replication protein A subunit"/>
    <property type="match status" value="1"/>
</dbReference>
<evidence type="ECO:0000259" key="6">
    <source>
        <dbReference type="Pfam" id="PF16900"/>
    </source>
</evidence>
<evidence type="ECO:0000256" key="5">
    <source>
        <dbReference type="ARBA" id="ARBA00023125"/>
    </source>
</evidence>
<dbReference type="Gene3D" id="2.40.50.140">
    <property type="entry name" value="Nucleic acid-binding proteins"/>
    <property type="match status" value="2"/>
</dbReference>
<dbReference type="AlphaFoldDB" id="A0A9P9YY65"/>
<dbReference type="InterPro" id="IPR031657">
    <property type="entry name" value="REPA_OB_2"/>
</dbReference>
<keyword evidence="5" id="KW-0238">DNA-binding</keyword>
<reference evidence="7" key="1">
    <citation type="journal article" date="2023" name="Genome Biol. Evol.">
        <title>Long-read-based Genome Assembly of Drosophila gunungcola Reveals Fewer Chemosensory Genes in Flower-breeding Species.</title>
        <authorList>
            <person name="Negi A."/>
            <person name="Liao B.Y."/>
            <person name="Yeh S.D."/>
        </authorList>
    </citation>
    <scope>NUCLEOTIDE SEQUENCE</scope>
    <source>
        <strain evidence="7">Sukarami</strain>
    </source>
</reference>
<evidence type="ECO:0000256" key="3">
    <source>
        <dbReference type="ARBA" id="ARBA00022771"/>
    </source>
</evidence>
<dbReference type="EMBL" id="JAMKOV010000001">
    <property type="protein sequence ID" value="KAI8045325.1"/>
    <property type="molecule type" value="Genomic_DNA"/>
</dbReference>
<comment type="caution">
    <text evidence="7">The sequence shown here is derived from an EMBL/GenBank/DDBJ whole genome shotgun (WGS) entry which is preliminary data.</text>
</comment>
<dbReference type="CDD" id="cd04475">
    <property type="entry name" value="RPA1_DBD_B"/>
    <property type="match status" value="1"/>
</dbReference>
<accession>A0A9P9YY65</accession>
<evidence type="ECO:0000313" key="8">
    <source>
        <dbReference type="Proteomes" id="UP001059596"/>
    </source>
</evidence>
<dbReference type="CDD" id="cd04474">
    <property type="entry name" value="RPA1_DBD_A"/>
    <property type="match status" value="1"/>
</dbReference>
<protein>
    <recommendedName>
        <fullName evidence="6">Replication protein A OB domain-containing protein</fullName>
    </recommendedName>
</protein>
<dbReference type="GO" id="GO:0003677">
    <property type="term" value="F:DNA binding"/>
    <property type="evidence" value="ECO:0007669"/>
    <property type="project" value="UniProtKB-KW"/>
</dbReference>
<sequence>MDPEITPISILQPFRISSIRARVSYKTEITPWNNGDKDGKIFLINLIDKSGEITALVFNDLCMKFYRQIQAGCVYVFSNVEARPAHDKYKVLGNSLQILFLDNTVIQLDNTVLQLQIPQTKYNFVDLSTVSKIRDGEPVDVIGICTNAPDYEHRRNHTIREIVLLDPDYQEVMLNLWEEGAVNFDGDVDDVIVVKGARVREHNNEKKLNAGWYSMVQINPDIPDAIGMRKWYENQ</sequence>
<evidence type="ECO:0000256" key="1">
    <source>
        <dbReference type="ARBA" id="ARBA00005690"/>
    </source>
</evidence>
<proteinExistence type="inferred from homology"/>
<dbReference type="GO" id="GO:0008270">
    <property type="term" value="F:zinc ion binding"/>
    <property type="evidence" value="ECO:0007669"/>
    <property type="project" value="UniProtKB-KW"/>
</dbReference>
<gene>
    <name evidence="7" type="ORF">M5D96_001505</name>
</gene>
<comment type="similarity">
    <text evidence="1">Belongs to the replication factor A protein 1 family.</text>
</comment>
<keyword evidence="8" id="KW-1185">Reference proteome</keyword>
<keyword evidence="2" id="KW-0479">Metal-binding</keyword>
<keyword evidence="4" id="KW-0862">Zinc</keyword>
<keyword evidence="3" id="KW-0863">Zinc-finger</keyword>
<evidence type="ECO:0000256" key="4">
    <source>
        <dbReference type="ARBA" id="ARBA00022833"/>
    </source>
</evidence>
<dbReference type="PANTHER" id="PTHR47165">
    <property type="entry name" value="OS03G0429900 PROTEIN"/>
    <property type="match status" value="1"/>
</dbReference>
<feature type="domain" description="Replication protein A OB" evidence="6">
    <location>
        <begin position="128"/>
        <end position="211"/>
    </location>
</feature>
<organism evidence="7 8">
    <name type="scientific">Drosophila gunungcola</name>
    <name type="common">fruit fly</name>
    <dbReference type="NCBI Taxonomy" id="103775"/>
    <lineage>
        <taxon>Eukaryota</taxon>
        <taxon>Metazoa</taxon>
        <taxon>Ecdysozoa</taxon>
        <taxon>Arthropoda</taxon>
        <taxon>Hexapoda</taxon>
        <taxon>Insecta</taxon>
        <taxon>Pterygota</taxon>
        <taxon>Neoptera</taxon>
        <taxon>Endopterygota</taxon>
        <taxon>Diptera</taxon>
        <taxon>Brachycera</taxon>
        <taxon>Muscomorpha</taxon>
        <taxon>Ephydroidea</taxon>
        <taxon>Drosophilidae</taxon>
        <taxon>Drosophila</taxon>
        <taxon>Sophophora</taxon>
    </lineage>
</organism>
<name>A0A9P9YY65_9MUSC</name>
<dbReference type="Pfam" id="PF16900">
    <property type="entry name" value="REPA_OB_2"/>
    <property type="match status" value="1"/>
</dbReference>
<dbReference type="PANTHER" id="PTHR47165:SF4">
    <property type="entry name" value="OS03G0429900 PROTEIN"/>
    <property type="match status" value="1"/>
</dbReference>
<dbReference type="SUPFAM" id="SSF50249">
    <property type="entry name" value="Nucleic acid-binding proteins"/>
    <property type="match status" value="2"/>
</dbReference>
<dbReference type="Proteomes" id="UP001059596">
    <property type="component" value="Chromosome 3R"/>
</dbReference>
<dbReference type="InterPro" id="IPR012340">
    <property type="entry name" value="NA-bd_OB-fold"/>
</dbReference>